<proteinExistence type="predicted"/>
<dbReference type="Pfam" id="PF00107">
    <property type="entry name" value="ADH_zinc_N"/>
    <property type="match status" value="1"/>
</dbReference>
<dbReference type="SUPFAM" id="SSF51735">
    <property type="entry name" value="NAD(P)-binding Rossmann-fold domains"/>
    <property type="match status" value="1"/>
</dbReference>
<accession>A0ABT2QMB9</accession>
<reference evidence="3 4" key="1">
    <citation type="journal article" date="2023" name="Int. J. Syst. Evol. Microbiol.">
        <title>Streptococcus sciuri sp. nov., Staphylococcus marylandisciuri sp. nov. and Staphylococcus americanisciuri sp. nov., isolated from faeces of eastern grey squirrel (Sciurus carolinensis).</title>
        <authorList>
            <person name="Volokhov D.V."/>
            <person name="Zagorodnyaya T.A."/>
            <person name="Furtak V.A."/>
            <person name="Nattanmai G."/>
            <person name="Randall L."/>
            <person name="Jose S."/>
            <person name="Gao Y."/>
            <person name="Eisenberg T."/>
            <person name="Delmonte P."/>
            <person name="Blom J."/>
            <person name="Mitchell K.K."/>
        </authorList>
    </citation>
    <scope>NUCLEOTIDE SEQUENCE [LARGE SCALE GENOMIC DNA]</scope>
    <source>
        <strain evidence="3 4">SQ8-PEA</strain>
    </source>
</reference>
<feature type="domain" description="Enoyl reductase (ER)" evidence="2">
    <location>
        <begin position="14"/>
        <end position="329"/>
    </location>
</feature>
<dbReference type="InterPro" id="IPR041694">
    <property type="entry name" value="ADH_N_2"/>
</dbReference>
<dbReference type="PANTHER" id="PTHR43205">
    <property type="entry name" value="PROSTAGLANDIN REDUCTASE"/>
    <property type="match status" value="1"/>
</dbReference>
<dbReference type="Pfam" id="PF16884">
    <property type="entry name" value="ADH_N_2"/>
    <property type="match status" value="1"/>
</dbReference>
<dbReference type="InterPro" id="IPR045010">
    <property type="entry name" value="MDR_fam"/>
</dbReference>
<dbReference type="RefSeq" id="WP_262853430.1">
    <property type="nucleotide sequence ID" value="NZ_JAOPKZ010000001.1"/>
</dbReference>
<dbReference type="InterPro" id="IPR013149">
    <property type="entry name" value="ADH-like_C"/>
</dbReference>
<dbReference type="SMART" id="SM00829">
    <property type="entry name" value="PKS_ER"/>
    <property type="match status" value="1"/>
</dbReference>
<keyword evidence="1" id="KW-0560">Oxidoreductase</keyword>
<dbReference type="EMBL" id="JAOPKZ010000001">
    <property type="protein sequence ID" value="MCU5745118.1"/>
    <property type="molecule type" value="Genomic_DNA"/>
</dbReference>
<evidence type="ECO:0000259" key="2">
    <source>
        <dbReference type="SMART" id="SM00829"/>
    </source>
</evidence>
<dbReference type="PANTHER" id="PTHR43205:SF7">
    <property type="entry name" value="PROSTAGLANDIN REDUCTASE 1"/>
    <property type="match status" value="1"/>
</dbReference>
<protein>
    <submittedName>
        <fullName evidence="3">NADP-dependent oxidoreductase</fullName>
    </submittedName>
</protein>
<dbReference type="InterPro" id="IPR020843">
    <property type="entry name" value="ER"/>
</dbReference>
<dbReference type="CDD" id="cd05288">
    <property type="entry name" value="PGDH"/>
    <property type="match status" value="1"/>
</dbReference>
<evidence type="ECO:0000313" key="4">
    <source>
        <dbReference type="Proteomes" id="UP001209553"/>
    </source>
</evidence>
<organism evidence="3 4">
    <name type="scientific">Staphylococcus marylandisciuri</name>
    <dbReference type="NCBI Taxonomy" id="2981529"/>
    <lineage>
        <taxon>Bacteria</taxon>
        <taxon>Bacillati</taxon>
        <taxon>Bacillota</taxon>
        <taxon>Bacilli</taxon>
        <taxon>Bacillales</taxon>
        <taxon>Staphylococcaceae</taxon>
        <taxon>Staphylococcus</taxon>
    </lineage>
</organism>
<dbReference type="InterPro" id="IPR011032">
    <property type="entry name" value="GroES-like_sf"/>
</dbReference>
<dbReference type="Gene3D" id="3.90.180.10">
    <property type="entry name" value="Medium-chain alcohol dehydrogenases, catalytic domain"/>
    <property type="match status" value="1"/>
</dbReference>
<dbReference type="Proteomes" id="UP001209553">
    <property type="component" value="Unassembled WGS sequence"/>
</dbReference>
<evidence type="ECO:0000256" key="1">
    <source>
        <dbReference type="ARBA" id="ARBA00023002"/>
    </source>
</evidence>
<dbReference type="Gene3D" id="3.40.50.720">
    <property type="entry name" value="NAD(P)-binding Rossmann-like Domain"/>
    <property type="match status" value="1"/>
</dbReference>
<sequence length="337" mass="36766">MQTEQLILANRPKGMPDEQTFKLEKVEVASLTEGEVKLKSLYISVDPYMRGRMSDSDSYVQPYELNKPIQGHIVAEVLESKGDNIQKGDIVTGILPWKKEMVVPQDAVQVVPKLDVPSYLYLSVLGMPGQTAYHGLLKIGQPQPDETVVVSAASGAVGSVVGQIAKIKGAKVVGIAGGKEKTAYLVNELGFDAAVDYKAGDFSEQLKKAVPNGIDVYYENVGGDIADEVFKHLNTFARIPVCGSISNYNNTEVDIGPRIQPMLIKNQALMKGFVVHNYLEDFPRAAKELASWVQSGQIKTKTSIEEGFENLPKAFRKLFTGDNFGKQVVKVGSGTEI</sequence>
<comment type="caution">
    <text evidence="3">The sequence shown here is derived from an EMBL/GenBank/DDBJ whole genome shotgun (WGS) entry which is preliminary data.</text>
</comment>
<evidence type="ECO:0000313" key="3">
    <source>
        <dbReference type="EMBL" id="MCU5745118.1"/>
    </source>
</evidence>
<name>A0ABT2QMB9_9STAP</name>
<dbReference type="InterPro" id="IPR036291">
    <property type="entry name" value="NAD(P)-bd_dom_sf"/>
</dbReference>
<dbReference type="SUPFAM" id="SSF50129">
    <property type="entry name" value="GroES-like"/>
    <property type="match status" value="1"/>
</dbReference>
<gene>
    <name evidence="3" type="ORF">N9R04_00095</name>
</gene>
<keyword evidence="4" id="KW-1185">Reference proteome</keyword>